<organism evidence="3 4">
    <name type="scientific">Candidatus Nitrospira allomarina</name>
    <dbReference type="NCBI Taxonomy" id="3020900"/>
    <lineage>
        <taxon>Bacteria</taxon>
        <taxon>Pseudomonadati</taxon>
        <taxon>Nitrospirota</taxon>
        <taxon>Nitrospiria</taxon>
        <taxon>Nitrospirales</taxon>
        <taxon>Nitrospiraceae</taxon>
        <taxon>Nitrospira</taxon>
    </lineage>
</organism>
<dbReference type="InterPro" id="IPR038375">
    <property type="entry name" value="NDUFAF7_sf"/>
</dbReference>
<keyword evidence="1 3" id="KW-0489">Methyltransferase</keyword>
<proteinExistence type="predicted"/>
<dbReference type="CDD" id="cd02440">
    <property type="entry name" value="AdoMet_MTases"/>
    <property type="match status" value="1"/>
</dbReference>
<evidence type="ECO:0000313" key="3">
    <source>
        <dbReference type="EMBL" id="WNM59569.1"/>
    </source>
</evidence>
<name>A0AA96GJI9_9BACT</name>
<evidence type="ECO:0000256" key="1">
    <source>
        <dbReference type="ARBA" id="ARBA00022603"/>
    </source>
</evidence>
<protein>
    <submittedName>
        <fullName evidence="3">SAM-dependent methyltransferase</fullName>
        <ecNumber evidence="3">2.1.1.-</ecNumber>
    </submittedName>
</protein>
<keyword evidence="4" id="KW-1185">Reference proteome</keyword>
<keyword evidence="2 3" id="KW-0808">Transferase</keyword>
<dbReference type="InterPro" id="IPR029063">
    <property type="entry name" value="SAM-dependent_MTases_sf"/>
</dbReference>
<gene>
    <name evidence="3" type="ORF">PP769_07370</name>
</gene>
<dbReference type="GO" id="GO:0008168">
    <property type="term" value="F:methyltransferase activity"/>
    <property type="evidence" value="ECO:0007669"/>
    <property type="project" value="UniProtKB-KW"/>
</dbReference>
<dbReference type="GO" id="GO:0032259">
    <property type="term" value="P:methylation"/>
    <property type="evidence" value="ECO:0007669"/>
    <property type="project" value="UniProtKB-KW"/>
</dbReference>
<dbReference type="KEGG" id="nall:PP769_07370"/>
<dbReference type="AlphaFoldDB" id="A0AA96GJI9"/>
<dbReference type="EC" id="2.1.1.-" evidence="3"/>
<dbReference type="EMBL" id="CP116967">
    <property type="protein sequence ID" value="WNM59569.1"/>
    <property type="molecule type" value="Genomic_DNA"/>
</dbReference>
<dbReference type="Proteomes" id="UP001302719">
    <property type="component" value="Chromosome"/>
</dbReference>
<dbReference type="Gene3D" id="3.40.50.12710">
    <property type="match status" value="1"/>
</dbReference>
<dbReference type="Pfam" id="PF02636">
    <property type="entry name" value="Methyltransf_28"/>
    <property type="match status" value="1"/>
</dbReference>
<dbReference type="RefSeq" id="WP_312646343.1">
    <property type="nucleotide sequence ID" value="NZ_CP116967.1"/>
</dbReference>
<reference evidence="3 4" key="1">
    <citation type="submission" date="2023-01" db="EMBL/GenBank/DDBJ databases">
        <title>Cultivation and genomic characterization of new, ubiquitous marine nitrite-oxidizing bacteria from the Nitrospirales.</title>
        <authorList>
            <person name="Mueller A.J."/>
            <person name="Daebeler A."/>
            <person name="Herbold C.W."/>
            <person name="Kirkegaard R.H."/>
            <person name="Daims H."/>
        </authorList>
    </citation>
    <scope>NUCLEOTIDE SEQUENCE [LARGE SCALE GENOMIC DNA]</scope>
    <source>
        <strain evidence="3 4">VA</strain>
    </source>
</reference>
<evidence type="ECO:0000256" key="2">
    <source>
        <dbReference type="ARBA" id="ARBA00022679"/>
    </source>
</evidence>
<sequence length="478" mass="54608">MGATSSMDPDALPQLVGDFQPVDMWQAHINRLFYGLRGGRVREYYQTVAAADFRLGFALAEDYWRRCEQRAKTQDADQATTPLTVMEWGAGNGNLAACFLDRLQELDQEQRIFPRITYRCIEREPVLLEQAKANTDLAKHRDRVTFDLVSIESLSDFPDGSIDRIICNELWSELPTKLILRKGGEIHEEQLRPNLNEKRLADFPDWPKFIEAFGQQDIESLTALPPFLEDLVWEREYRLIETKDFPFRRTVVEFLKQIDEEVLVPYNVGACQSLKEAKRLLSRNAIGFSGFDAGTVDPHVLNDPEKPCYTVQGGQFSFMVNFQLMQDVARHLNIHTGVIESQRDFVGRSLSTNVITVMDLLASHPSPPEGQAWQLDALILRTLEALNRTYRSPYQRPIEFPLSDSTPAHERAELEKLVQSLPLNGVPDTIAFLTESEIWKAMPDLQKLGYDSEGIKGMLELPLQPVDYIHMFFALKDS</sequence>
<accession>A0AA96GJI9</accession>
<dbReference type="SUPFAM" id="SSF53335">
    <property type="entry name" value="S-adenosyl-L-methionine-dependent methyltransferases"/>
    <property type="match status" value="1"/>
</dbReference>
<evidence type="ECO:0000313" key="4">
    <source>
        <dbReference type="Proteomes" id="UP001302719"/>
    </source>
</evidence>
<dbReference type="InterPro" id="IPR003788">
    <property type="entry name" value="NDUFAF7"/>
</dbReference>